<evidence type="ECO:0000313" key="1">
    <source>
        <dbReference type="EMBL" id="KKK69165.1"/>
    </source>
</evidence>
<accession>A0A0F8Y6B8</accession>
<reference evidence="1" key="1">
    <citation type="journal article" date="2015" name="Nature">
        <title>Complex archaea that bridge the gap between prokaryotes and eukaryotes.</title>
        <authorList>
            <person name="Spang A."/>
            <person name="Saw J.H."/>
            <person name="Jorgensen S.L."/>
            <person name="Zaremba-Niedzwiedzka K."/>
            <person name="Martijn J."/>
            <person name="Lind A.E."/>
            <person name="van Eijk R."/>
            <person name="Schleper C."/>
            <person name="Guy L."/>
            <person name="Ettema T.J."/>
        </authorList>
    </citation>
    <scope>NUCLEOTIDE SEQUENCE</scope>
</reference>
<sequence>MEDMTSLVANLCNIYLERIKDLDKQVAVWRGTSDFWRARFMAEKALRERVEEAFSETCNDPWFHLD</sequence>
<dbReference type="EMBL" id="LAZR01058786">
    <property type="protein sequence ID" value="KKK69165.1"/>
    <property type="molecule type" value="Genomic_DNA"/>
</dbReference>
<name>A0A0F8Y6B8_9ZZZZ</name>
<comment type="caution">
    <text evidence="1">The sequence shown here is derived from an EMBL/GenBank/DDBJ whole genome shotgun (WGS) entry which is preliminary data.</text>
</comment>
<proteinExistence type="predicted"/>
<dbReference type="AlphaFoldDB" id="A0A0F8Y6B8"/>
<organism evidence="1">
    <name type="scientific">marine sediment metagenome</name>
    <dbReference type="NCBI Taxonomy" id="412755"/>
    <lineage>
        <taxon>unclassified sequences</taxon>
        <taxon>metagenomes</taxon>
        <taxon>ecological metagenomes</taxon>
    </lineage>
</organism>
<gene>
    <name evidence="1" type="ORF">LCGC14_2936760</name>
</gene>
<protein>
    <submittedName>
        <fullName evidence="1">Uncharacterized protein</fullName>
    </submittedName>
</protein>